<feature type="domain" description="Radical SAM core" evidence="18">
    <location>
        <begin position="138"/>
        <end position="367"/>
    </location>
</feature>
<comment type="similarity">
    <text evidence="14">Belongs to the methylthiotransferase family. MtaB subfamily.</text>
</comment>
<dbReference type="InterPro" id="IPR058240">
    <property type="entry name" value="rSAM_sf"/>
</dbReference>
<dbReference type="SFLD" id="SFLDF00295">
    <property type="entry name" value="threonylcarbamoyladenosine_tRN"/>
    <property type="match status" value="1"/>
</dbReference>
<dbReference type="InterPro" id="IPR006467">
    <property type="entry name" value="MiaB-like_bact"/>
</dbReference>
<evidence type="ECO:0000256" key="4">
    <source>
        <dbReference type="ARBA" id="ARBA00022485"/>
    </source>
</evidence>
<dbReference type="STRING" id="1121301.SAMN02745912_01095"/>
<comment type="catalytic activity">
    <reaction evidence="13">
        <text>N(6)-L-threonylcarbamoyladenosine(37) in tRNA + (sulfur carrier)-SH + AH2 + 2 S-adenosyl-L-methionine = 2-methylsulfanyl-N(6)-L-threonylcarbamoyladenosine(37) in tRNA + (sulfur carrier)-H + 5'-deoxyadenosine + L-methionine + A + S-adenosyl-L-homocysteine + 2 H(+)</text>
        <dbReference type="Rhea" id="RHEA:37075"/>
        <dbReference type="Rhea" id="RHEA-COMP:10163"/>
        <dbReference type="Rhea" id="RHEA-COMP:11092"/>
        <dbReference type="Rhea" id="RHEA-COMP:14737"/>
        <dbReference type="Rhea" id="RHEA-COMP:14739"/>
        <dbReference type="ChEBI" id="CHEBI:13193"/>
        <dbReference type="ChEBI" id="CHEBI:15378"/>
        <dbReference type="ChEBI" id="CHEBI:17319"/>
        <dbReference type="ChEBI" id="CHEBI:17499"/>
        <dbReference type="ChEBI" id="CHEBI:29917"/>
        <dbReference type="ChEBI" id="CHEBI:57844"/>
        <dbReference type="ChEBI" id="CHEBI:57856"/>
        <dbReference type="ChEBI" id="CHEBI:59789"/>
        <dbReference type="ChEBI" id="CHEBI:64428"/>
        <dbReference type="ChEBI" id="CHEBI:74418"/>
        <dbReference type="ChEBI" id="CHEBI:74420"/>
        <dbReference type="EC" id="2.8.4.5"/>
    </reaction>
</comment>
<dbReference type="PROSITE" id="PS50926">
    <property type="entry name" value="TRAM"/>
    <property type="match status" value="1"/>
</dbReference>
<dbReference type="InterPro" id="IPR002792">
    <property type="entry name" value="TRAM_dom"/>
</dbReference>
<evidence type="ECO:0000313" key="20">
    <source>
        <dbReference type="Proteomes" id="UP000184465"/>
    </source>
</evidence>
<dbReference type="Pfam" id="PF00919">
    <property type="entry name" value="UPF0004"/>
    <property type="match status" value="1"/>
</dbReference>
<dbReference type="RefSeq" id="WP_073147756.1">
    <property type="nucleotide sequence ID" value="NZ_FRAG01000009.1"/>
</dbReference>
<dbReference type="SFLD" id="SFLDG01061">
    <property type="entry name" value="methylthiotransferase"/>
    <property type="match status" value="1"/>
</dbReference>
<dbReference type="PROSITE" id="PS01278">
    <property type="entry name" value="MTTASE_RADICAL"/>
    <property type="match status" value="1"/>
</dbReference>
<organism evidence="19 20">
    <name type="scientific">Paramaledivibacter caminithermalis (strain DSM 15212 / CIP 107654 / DViRD3)</name>
    <name type="common">Clostridium caminithermale</name>
    <dbReference type="NCBI Taxonomy" id="1121301"/>
    <lineage>
        <taxon>Bacteria</taxon>
        <taxon>Bacillati</taxon>
        <taxon>Bacillota</taxon>
        <taxon>Clostridia</taxon>
        <taxon>Peptostreptococcales</taxon>
        <taxon>Caminicellaceae</taxon>
        <taxon>Paramaledivibacter</taxon>
    </lineage>
</organism>
<dbReference type="InterPro" id="IPR005839">
    <property type="entry name" value="Methylthiotransferase"/>
</dbReference>
<comment type="function">
    <text evidence="2">Catalyzes the methylthiolation of N6-threonylcarbamoyladenosine (t(6)A), leading to the formation of 2-methylthio-N6-threonylcarbamoyladenosine (ms(2)t(6)A) at position 37 in tRNAs that read codons beginning with adenine.</text>
</comment>
<dbReference type="OrthoDB" id="9805215at2"/>
<dbReference type="NCBIfam" id="TIGR01579">
    <property type="entry name" value="MiaB-like-C"/>
    <property type="match status" value="1"/>
</dbReference>
<dbReference type="Gene3D" id="3.80.30.20">
    <property type="entry name" value="tm_1862 like domain"/>
    <property type="match status" value="1"/>
</dbReference>
<evidence type="ECO:0000256" key="6">
    <source>
        <dbReference type="ARBA" id="ARBA00022679"/>
    </source>
</evidence>
<keyword evidence="6 19" id="KW-0808">Transferase</keyword>
<dbReference type="FunFam" id="3.40.50.12160:FF:000004">
    <property type="entry name" value="Threonylcarbamoyladenosine tRNA methylthiotransferase MtaB"/>
    <property type="match status" value="1"/>
</dbReference>
<dbReference type="SFLD" id="SFLDS00029">
    <property type="entry name" value="Radical_SAM"/>
    <property type="match status" value="1"/>
</dbReference>
<evidence type="ECO:0000259" key="18">
    <source>
        <dbReference type="PROSITE" id="PS51918"/>
    </source>
</evidence>
<dbReference type="Proteomes" id="UP000184465">
    <property type="component" value="Unassembled WGS sequence"/>
</dbReference>
<dbReference type="EMBL" id="FRAG01000009">
    <property type="protein sequence ID" value="SHJ79235.1"/>
    <property type="molecule type" value="Genomic_DNA"/>
</dbReference>
<dbReference type="EC" id="2.8.4.5" evidence="3"/>
<evidence type="ECO:0000256" key="1">
    <source>
        <dbReference type="ARBA" id="ARBA00001966"/>
    </source>
</evidence>
<dbReference type="InterPro" id="IPR038135">
    <property type="entry name" value="Methylthiotransferase_N_sf"/>
</dbReference>
<dbReference type="PANTHER" id="PTHR11918:SF45">
    <property type="entry name" value="THREONYLCARBAMOYLADENOSINE TRNA METHYLTHIOTRANSFERASE"/>
    <property type="match status" value="1"/>
</dbReference>
<evidence type="ECO:0000256" key="9">
    <source>
        <dbReference type="ARBA" id="ARBA00022723"/>
    </source>
</evidence>
<keyword evidence="7" id="KW-0949">S-adenosyl-L-methionine</keyword>
<dbReference type="CDD" id="cd01335">
    <property type="entry name" value="Radical_SAM"/>
    <property type="match status" value="1"/>
</dbReference>
<keyword evidence="8" id="KW-0819">tRNA processing</keyword>
<dbReference type="NCBIfam" id="TIGR00089">
    <property type="entry name" value="MiaB/RimO family radical SAM methylthiotransferase"/>
    <property type="match status" value="1"/>
</dbReference>
<dbReference type="FunFam" id="3.80.30.20:FF:000001">
    <property type="entry name" value="tRNA-2-methylthio-N(6)-dimethylallyladenosine synthase 2"/>
    <property type="match status" value="1"/>
</dbReference>
<dbReference type="InterPro" id="IPR007197">
    <property type="entry name" value="rSAM"/>
</dbReference>
<evidence type="ECO:0000256" key="2">
    <source>
        <dbReference type="ARBA" id="ARBA00002399"/>
    </source>
</evidence>
<keyword evidence="5" id="KW-0963">Cytoplasm</keyword>
<evidence type="ECO:0000313" key="19">
    <source>
        <dbReference type="EMBL" id="SHJ79235.1"/>
    </source>
</evidence>
<evidence type="ECO:0000256" key="12">
    <source>
        <dbReference type="ARBA" id="ARBA00031213"/>
    </source>
</evidence>
<dbReference type="Pfam" id="PF04055">
    <property type="entry name" value="Radical_SAM"/>
    <property type="match status" value="1"/>
</dbReference>
<evidence type="ECO:0000256" key="10">
    <source>
        <dbReference type="ARBA" id="ARBA00023004"/>
    </source>
</evidence>
<dbReference type="GO" id="GO:0035598">
    <property type="term" value="F:tRNA (N(6)-L-threonylcarbamoyladenosine(37)-C(2))-methylthiotransferase activity"/>
    <property type="evidence" value="ECO:0007669"/>
    <property type="project" value="UniProtKB-EC"/>
</dbReference>
<dbReference type="SUPFAM" id="SSF102114">
    <property type="entry name" value="Radical SAM enzymes"/>
    <property type="match status" value="1"/>
</dbReference>
<proteinExistence type="inferred from homology"/>
<reference evidence="19 20" key="1">
    <citation type="submission" date="2016-11" db="EMBL/GenBank/DDBJ databases">
        <authorList>
            <person name="Jaros S."/>
            <person name="Januszkiewicz K."/>
            <person name="Wedrychowicz H."/>
        </authorList>
    </citation>
    <scope>NUCLEOTIDE SEQUENCE [LARGE SCALE GENOMIC DNA]</scope>
    <source>
        <strain evidence="19 20">DSM 15212</strain>
    </source>
</reference>
<keyword evidence="10" id="KW-0408">Iron</keyword>
<dbReference type="InterPro" id="IPR034557">
    <property type="entry name" value="ThrcA_tRNA_MEthiotransferase"/>
</dbReference>
<dbReference type="SMART" id="SM00729">
    <property type="entry name" value="Elp3"/>
    <property type="match status" value="1"/>
</dbReference>
<evidence type="ECO:0000259" key="16">
    <source>
        <dbReference type="PROSITE" id="PS50926"/>
    </source>
</evidence>
<dbReference type="PANTHER" id="PTHR11918">
    <property type="entry name" value="RADICAL SAM PROTEINS"/>
    <property type="match status" value="1"/>
</dbReference>
<evidence type="ECO:0000256" key="8">
    <source>
        <dbReference type="ARBA" id="ARBA00022694"/>
    </source>
</evidence>
<protein>
    <recommendedName>
        <fullName evidence="15">Threonylcarbamoyladenosine tRNA methylthiotransferase MtaB</fullName>
        <ecNumber evidence="3">2.8.4.5</ecNumber>
    </recommendedName>
    <alternativeName>
        <fullName evidence="12">tRNA-t(6)A37 methylthiotransferase</fullName>
    </alternativeName>
</protein>
<dbReference type="InterPro" id="IPR023404">
    <property type="entry name" value="rSAM_horseshoe"/>
</dbReference>
<evidence type="ECO:0000256" key="15">
    <source>
        <dbReference type="ARBA" id="ARBA00069898"/>
    </source>
</evidence>
<feature type="domain" description="MTTase N-terminal" evidence="17">
    <location>
        <begin position="2"/>
        <end position="114"/>
    </location>
</feature>
<gene>
    <name evidence="19" type="ORF">SAMN02745912_01095</name>
</gene>
<dbReference type="PROSITE" id="PS51449">
    <property type="entry name" value="MTTASE_N"/>
    <property type="match status" value="1"/>
</dbReference>
<evidence type="ECO:0000256" key="7">
    <source>
        <dbReference type="ARBA" id="ARBA00022691"/>
    </source>
</evidence>
<dbReference type="SFLD" id="SFLDG01082">
    <property type="entry name" value="B12-binding_domain_containing"/>
    <property type="match status" value="1"/>
</dbReference>
<keyword evidence="4" id="KW-0004">4Fe-4S</keyword>
<dbReference type="InterPro" id="IPR006638">
    <property type="entry name" value="Elp3/MiaA/NifB-like_rSAM"/>
</dbReference>
<evidence type="ECO:0000256" key="14">
    <source>
        <dbReference type="ARBA" id="ARBA00061574"/>
    </source>
</evidence>
<keyword evidence="11" id="KW-0411">Iron-sulfur</keyword>
<dbReference type="InterPro" id="IPR020612">
    <property type="entry name" value="Methylthiotransferase_CS"/>
</dbReference>
<dbReference type="AlphaFoldDB" id="A0A1M6M715"/>
<dbReference type="GO" id="GO:0051539">
    <property type="term" value="F:4 iron, 4 sulfur cluster binding"/>
    <property type="evidence" value="ECO:0007669"/>
    <property type="project" value="UniProtKB-KW"/>
</dbReference>
<evidence type="ECO:0000256" key="11">
    <source>
        <dbReference type="ARBA" id="ARBA00023014"/>
    </source>
</evidence>
<feature type="domain" description="TRAM" evidence="16">
    <location>
        <begin position="370"/>
        <end position="433"/>
    </location>
</feature>
<accession>A0A1M6M715</accession>
<evidence type="ECO:0000256" key="5">
    <source>
        <dbReference type="ARBA" id="ARBA00022490"/>
    </source>
</evidence>
<dbReference type="InterPro" id="IPR013848">
    <property type="entry name" value="Methylthiotransferase_N"/>
</dbReference>
<evidence type="ECO:0000259" key="17">
    <source>
        <dbReference type="PROSITE" id="PS51449"/>
    </source>
</evidence>
<dbReference type="Gene3D" id="3.40.50.12160">
    <property type="entry name" value="Methylthiotransferase, N-terminal domain"/>
    <property type="match status" value="1"/>
</dbReference>
<comment type="cofactor">
    <cofactor evidence="1">
        <name>[4Fe-4S] cluster</name>
        <dbReference type="ChEBI" id="CHEBI:49883"/>
    </cofactor>
</comment>
<keyword evidence="9" id="KW-0479">Metal-binding</keyword>
<keyword evidence="20" id="KW-1185">Reference proteome</keyword>
<sequence>MKKVSFYTLGCKVNQYDTEAMIEIFEKNNYEVVENNEKADVYVINTCTVTNLGDRKSRQFIRRSRKNNPKAVIVVVGCYAQIASEEVMAIEGVNLVLGTNERSRIVELVESINEYDKINYVDNIMDVKEFEELEIDKVKGKTRAFLKIQEGCNQFCSYCIIPYARGPIRSRKPENIIAEVNRLSENGFKEIVLTGIHIASYGKDLKEASLLDIIKDVHKVEGIERIRLSSVEPTLLTYDFIKEIKALPKFCPHLHISLQSGCDETLKRMNRKYSTEEYRKIVENLRREIPDIAITTDIIVGFPGETDGEFECTYNFIKEMAFSQIHVFKYSPRKGTPAAKFENQIRGDIKSIRSEKMIKLGNELMNSYMNKFIDKKLNVLFEDYYDKKKSTIEGLTTNYIRVVAEGKEDFIGRIIKTKMREIKNDIMFGEIIDE</sequence>
<evidence type="ECO:0000256" key="13">
    <source>
        <dbReference type="ARBA" id="ARBA00051661"/>
    </source>
</evidence>
<dbReference type="PROSITE" id="PS51918">
    <property type="entry name" value="RADICAL_SAM"/>
    <property type="match status" value="1"/>
</dbReference>
<dbReference type="GO" id="GO:0046872">
    <property type="term" value="F:metal ion binding"/>
    <property type="evidence" value="ECO:0007669"/>
    <property type="project" value="UniProtKB-KW"/>
</dbReference>
<name>A0A1M6M715_PARC5</name>
<evidence type="ECO:0000256" key="3">
    <source>
        <dbReference type="ARBA" id="ARBA00013273"/>
    </source>
</evidence>